<gene>
    <name evidence="2" type="ORF">EXIGLDRAFT_718313</name>
</gene>
<evidence type="ECO:0000259" key="1">
    <source>
        <dbReference type="PROSITE" id="PS50013"/>
    </source>
</evidence>
<reference evidence="2 3" key="1">
    <citation type="journal article" date="2016" name="Mol. Biol. Evol.">
        <title>Comparative Genomics of Early-Diverging Mushroom-Forming Fungi Provides Insights into the Origins of Lignocellulose Decay Capabilities.</title>
        <authorList>
            <person name="Nagy L.G."/>
            <person name="Riley R."/>
            <person name="Tritt A."/>
            <person name="Adam C."/>
            <person name="Daum C."/>
            <person name="Floudas D."/>
            <person name="Sun H."/>
            <person name="Yadav J.S."/>
            <person name="Pangilinan J."/>
            <person name="Larsson K.H."/>
            <person name="Matsuura K."/>
            <person name="Barry K."/>
            <person name="Labutti K."/>
            <person name="Kuo R."/>
            <person name="Ohm R.A."/>
            <person name="Bhattacharya S.S."/>
            <person name="Shirouzu T."/>
            <person name="Yoshinaga Y."/>
            <person name="Martin F.M."/>
            <person name="Grigoriev I.V."/>
            <person name="Hibbett D.S."/>
        </authorList>
    </citation>
    <scope>NUCLEOTIDE SEQUENCE [LARGE SCALE GENOMIC DNA]</scope>
    <source>
        <strain evidence="2 3">HHB12029</strain>
    </source>
</reference>
<sequence>MFNWQPAPWSSPPPRPRDLLLRDWRQGSESDDEDYWEMDCVIDIRLANTQYTNEGGPPVYEYLVTWKGFGREDATWQLVTNLPCSVLQAWWDAVHANEPDI</sequence>
<dbReference type="PROSITE" id="PS50013">
    <property type="entry name" value="CHROMO_2"/>
    <property type="match status" value="1"/>
</dbReference>
<dbReference type="Pfam" id="PF00385">
    <property type="entry name" value="Chromo"/>
    <property type="match status" value="1"/>
</dbReference>
<proteinExistence type="predicted"/>
<accession>A0A165HT12</accession>
<dbReference type="EMBL" id="KV426008">
    <property type="protein sequence ID" value="KZV92423.1"/>
    <property type="molecule type" value="Genomic_DNA"/>
</dbReference>
<dbReference type="InterPro" id="IPR016197">
    <property type="entry name" value="Chromo-like_dom_sf"/>
</dbReference>
<evidence type="ECO:0000313" key="3">
    <source>
        <dbReference type="Proteomes" id="UP000077266"/>
    </source>
</evidence>
<dbReference type="CDD" id="cd00024">
    <property type="entry name" value="CD_CSD"/>
    <property type="match status" value="1"/>
</dbReference>
<dbReference type="InParanoid" id="A0A165HT12"/>
<dbReference type="Proteomes" id="UP000077266">
    <property type="component" value="Unassembled WGS sequence"/>
</dbReference>
<dbReference type="AlphaFoldDB" id="A0A165HT12"/>
<dbReference type="OrthoDB" id="433924at2759"/>
<name>A0A165HT12_EXIGL</name>
<dbReference type="InterPro" id="IPR023780">
    <property type="entry name" value="Chromo_domain"/>
</dbReference>
<keyword evidence="3" id="KW-1185">Reference proteome</keyword>
<dbReference type="SUPFAM" id="SSF54160">
    <property type="entry name" value="Chromo domain-like"/>
    <property type="match status" value="1"/>
</dbReference>
<dbReference type="GO" id="GO:0006338">
    <property type="term" value="P:chromatin remodeling"/>
    <property type="evidence" value="ECO:0007669"/>
    <property type="project" value="UniProtKB-ARBA"/>
</dbReference>
<dbReference type="Gene3D" id="2.40.50.40">
    <property type="match status" value="1"/>
</dbReference>
<evidence type="ECO:0000313" key="2">
    <source>
        <dbReference type="EMBL" id="KZV92423.1"/>
    </source>
</evidence>
<dbReference type="InterPro" id="IPR000953">
    <property type="entry name" value="Chromo/chromo_shadow_dom"/>
</dbReference>
<protein>
    <recommendedName>
        <fullName evidence="1">Chromo domain-containing protein</fullName>
    </recommendedName>
</protein>
<organism evidence="2 3">
    <name type="scientific">Exidia glandulosa HHB12029</name>
    <dbReference type="NCBI Taxonomy" id="1314781"/>
    <lineage>
        <taxon>Eukaryota</taxon>
        <taxon>Fungi</taxon>
        <taxon>Dikarya</taxon>
        <taxon>Basidiomycota</taxon>
        <taxon>Agaricomycotina</taxon>
        <taxon>Agaricomycetes</taxon>
        <taxon>Auriculariales</taxon>
        <taxon>Exidiaceae</taxon>
        <taxon>Exidia</taxon>
    </lineage>
</organism>
<feature type="domain" description="Chromo" evidence="1">
    <location>
        <begin position="36"/>
        <end position="84"/>
    </location>
</feature>